<feature type="compositionally biased region" description="Low complexity" evidence="1">
    <location>
        <begin position="40"/>
        <end position="56"/>
    </location>
</feature>
<dbReference type="RefSeq" id="XP_043184348.1">
    <property type="nucleotide sequence ID" value="XM_043330251.1"/>
</dbReference>
<reference evidence="2" key="1">
    <citation type="submission" date="2020-05" db="EMBL/GenBank/DDBJ databases">
        <title>Evolutionary and genomic comparisons of hybrid uninucleate and nonhybrid Rhizoctonia fungi.</title>
        <authorList>
            <person name="Li C."/>
            <person name="Chen X."/>
        </authorList>
    </citation>
    <scope>NUCLEOTIDE SEQUENCE</scope>
    <source>
        <strain evidence="2">AG-1 IA</strain>
    </source>
</reference>
<name>A0A8H8P564_9AGAM</name>
<evidence type="ECO:0000313" key="2">
    <source>
        <dbReference type="EMBL" id="QRW24111.1"/>
    </source>
</evidence>
<feature type="region of interest" description="Disordered" evidence="1">
    <location>
        <begin position="40"/>
        <end position="66"/>
    </location>
</feature>
<dbReference type="EMBL" id="CP059668">
    <property type="protein sequence ID" value="QRW24111.1"/>
    <property type="molecule type" value="Genomic_DNA"/>
</dbReference>
<gene>
    <name evidence="2" type="ORF">RhiXN_10435</name>
</gene>
<dbReference type="AlphaFoldDB" id="A0A8H8P564"/>
<proteinExistence type="predicted"/>
<evidence type="ECO:0000256" key="1">
    <source>
        <dbReference type="SAM" id="MobiDB-lite"/>
    </source>
</evidence>
<sequence>MTLCPTRIKQSLDQQLGLPPLQINKGSKPTLQEWLGLALQTPSSPSEDPEPTTQTQRMSSQEGSRRSLAQCLGMELPNPYKGDTRGWKATQWLDRMLLWVALHCHQFDKEEQMVNIIKGKGSTLKTIQALGAQFKEAFANPDAKQAAASELDWNKEAYIAQFTHGLHQIVKELLSTKDNIPKELETVFAAETLGTSTTSTSTTTTHQVHLLEDPNYVTLEERDCQWASGLCVKCGQKSHGIKQCPYRWKATIKETTKVAEDKLGKE</sequence>
<organism evidence="2 3">
    <name type="scientific">Rhizoctonia solani</name>
    <dbReference type="NCBI Taxonomy" id="456999"/>
    <lineage>
        <taxon>Eukaryota</taxon>
        <taxon>Fungi</taxon>
        <taxon>Dikarya</taxon>
        <taxon>Basidiomycota</taxon>
        <taxon>Agaricomycotina</taxon>
        <taxon>Agaricomycetes</taxon>
        <taxon>Cantharellales</taxon>
        <taxon>Ceratobasidiaceae</taxon>
        <taxon>Rhizoctonia</taxon>
    </lineage>
</organism>
<accession>A0A8H8P564</accession>
<dbReference type="Proteomes" id="UP000650533">
    <property type="component" value="Chromosome 11"/>
</dbReference>
<dbReference type="GeneID" id="67032714"/>
<protein>
    <submittedName>
        <fullName evidence="2">Retrotransposon-derived protein PEG10</fullName>
    </submittedName>
</protein>
<dbReference type="KEGG" id="rsx:RhiXN_10435"/>
<evidence type="ECO:0000313" key="3">
    <source>
        <dbReference type="Proteomes" id="UP000650533"/>
    </source>
</evidence>